<comment type="similarity">
    <text evidence="2">Belongs to the DUF177 domain family.</text>
</comment>
<dbReference type="GO" id="GO:0042254">
    <property type="term" value="P:ribosome biogenesis"/>
    <property type="evidence" value="ECO:0007669"/>
    <property type="project" value="UniProtKB-KW"/>
</dbReference>
<evidence type="ECO:0000256" key="6">
    <source>
        <dbReference type="SAM" id="MobiDB-lite"/>
    </source>
</evidence>
<proteinExistence type="inferred from homology"/>
<comment type="caution">
    <text evidence="7">The sequence shown here is derived from an EMBL/GenBank/DDBJ whole genome shotgun (WGS) entry which is preliminary data.</text>
</comment>
<comment type="function">
    <text evidence="1">Plays a role in synthesis, processing and/or stability of 23S rRNA.</text>
</comment>
<evidence type="ECO:0000313" key="7">
    <source>
        <dbReference type="EMBL" id="MBC5768363.1"/>
    </source>
</evidence>
<dbReference type="GO" id="GO:0005829">
    <property type="term" value="C:cytosol"/>
    <property type="evidence" value="ECO:0007669"/>
    <property type="project" value="TreeGrafter"/>
</dbReference>
<evidence type="ECO:0000256" key="4">
    <source>
        <dbReference type="ARBA" id="ARBA00022517"/>
    </source>
</evidence>
<gene>
    <name evidence="7" type="ORF">H8R02_28140</name>
</gene>
<dbReference type="InterPro" id="IPR003772">
    <property type="entry name" value="YceD"/>
</dbReference>
<evidence type="ECO:0000256" key="1">
    <source>
        <dbReference type="ARBA" id="ARBA00002868"/>
    </source>
</evidence>
<evidence type="ECO:0000256" key="3">
    <source>
        <dbReference type="ARBA" id="ARBA00015716"/>
    </source>
</evidence>
<evidence type="ECO:0000313" key="8">
    <source>
        <dbReference type="Proteomes" id="UP000596827"/>
    </source>
</evidence>
<organism evidence="7 8">
    <name type="scientific">Ramlibacter albus</name>
    <dbReference type="NCBI Taxonomy" id="2079448"/>
    <lineage>
        <taxon>Bacteria</taxon>
        <taxon>Pseudomonadati</taxon>
        <taxon>Pseudomonadota</taxon>
        <taxon>Betaproteobacteria</taxon>
        <taxon>Burkholderiales</taxon>
        <taxon>Comamonadaceae</taxon>
        <taxon>Ramlibacter</taxon>
    </lineage>
</organism>
<dbReference type="Proteomes" id="UP000596827">
    <property type="component" value="Unassembled WGS sequence"/>
</dbReference>
<dbReference type="PANTHER" id="PTHR38099:SF1">
    <property type="entry name" value="LARGE RIBOSOMAL RNA SUBUNIT ACCUMULATION PROTEIN YCED"/>
    <property type="match status" value="1"/>
</dbReference>
<dbReference type="AlphaFoldDB" id="A0A923MDH9"/>
<keyword evidence="8" id="KW-1185">Reference proteome</keyword>
<keyword evidence="4" id="KW-0690">Ribosome biogenesis</keyword>
<dbReference type="RefSeq" id="WP_187085047.1">
    <property type="nucleotide sequence ID" value="NZ_JACORU010000017.1"/>
</dbReference>
<feature type="region of interest" description="Disordered" evidence="6">
    <location>
        <begin position="19"/>
        <end position="48"/>
    </location>
</feature>
<evidence type="ECO:0000256" key="2">
    <source>
        <dbReference type="ARBA" id="ARBA00010740"/>
    </source>
</evidence>
<dbReference type="EMBL" id="JACORU010000017">
    <property type="protein sequence ID" value="MBC5768363.1"/>
    <property type="molecule type" value="Genomic_DNA"/>
</dbReference>
<dbReference type="Pfam" id="PF02620">
    <property type="entry name" value="YceD"/>
    <property type="match status" value="1"/>
</dbReference>
<name>A0A923MDH9_9BURK</name>
<sequence>MKKSFDARRLDVRRFAEEGGELSAEDALRDYPRLASEAEGRGDDRPLQWTARGEMRNPRHVQPEVWVHLEAHASLPLICQRCLAPVDIKVDVDRSFRFVGDEATAAAEDDEAEEDVLAESRDFNLKELVEDEVLMGLPVAPRHVICPVLPSFSATDPDFDKAQEGKKNPFEVLKALKPGKNGS</sequence>
<feature type="compositionally biased region" description="Basic and acidic residues" evidence="6">
    <location>
        <begin position="26"/>
        <end position="46"/>
    </location>
</feature>
<accession>A0A923MDH9</accession>
<reference evidence="7" key="1">
    <citation type="submission" date="2020-08" db="EMBL/GenBank/DDBJ databases">
        <title>Ramlibacter sp. GTP1 16S ribosomal RNA gene genome sequencing and assembly.</title>
        <authorList>
            <person name="Kang M."/>
        </authorList>
    </citation>
    <scope>NUCLEOTIDE SEQUENCE</scope>
    <source>
        <strain evidence="7">GTP1</strain>
    </source>
</reference>
<dbReference type="InterPro" id="IPR039255">
    <property type="entry name" value="YceD_bac"/>
</dbReference>
<dbReference type="PANTHER" id="PTHR38099">
    <property type="entry name" value="LARGE RIBOSOMAL RNA SUBUNIT ACCUMULATION PROTEIN YCED"/>
    <property type="match status" value="1"/>
</dbReference>
<evidence type="ECO:0000256" key="5">
    <source>
        <dbReference type="ARBA" id="ARBA00031841"/>
    </source>
</evidence>
<protein>
    <recommendedName>
        <fullName evidence="3">Large ribosomal RNA subunit accumulation protein YceD</fullName>
    </recommendedName>
    <alternativeName>
        <fullName evidence="5">23S rRNA accumulation protein YceD</fullName>
    </alternativeName>
</protein>